<dbReference type="PANTHER" id="PTHR12192:SF2">
    <property type="entry name" value="GLUTATHIONE-SPECIFIC GAMMA-GLUTAMYLCYCLOTRANSFERASE 2"/>
    <property type="match status" value="1"/>
</dbReference>
<evidence type="ECO:0000256" key="1">
    <source>
        <dbReference type="ARBA" id="ARBA00012344"/>
    </source>
</evidence>
<name>A0A2T0XRK4_9BURK</name>
<reference evidence="3 4" key="1">
    <citation type="submission" date="2018-03" db="EMBL/GenBank/DDBJ databases">
        <title>Genomic Encyclopedia of Type Strains, Phase III (KMG-III): the genomes of soil and plant-associated and newly described type strains.</title>
        <authorList>
            <person name="Whitman W."/>
        </authorList>
    </citation>
    <scope>NUCLEOTIDE SEQUENCE [LARGE SCALE GENOMIC DNA]</scope>
    <source>
        <strain evidence="3 4">MWH-P2sevCIIIb</strain>
    </source>
</reference>
<sequence length="216" mass="23893">MTANQSINCKTPPAADTFKRLTDEQRAASLKATLASRQPGEDLWVFGYGSLIWNPGFDYVEKRLTSLRGYHRSLCLWSRINRGTPECPGLVFGLDRGGSCRGMAFRVPHANIPLTFDALWLREMGTGAYHPRWINADSEQGPITVLAFVINRQGAAYVSGLSHDEQVRIVMDAHGTYGSCVDYVMQTAQALLAEGVCDERLGALANEIQQKQKKSN</sequence>
<dbReference type="Pfam" id="PF04752">
    <property type="entry name" value="ChaC"/>
    <property type="match status" value="1"/>
</dbReference>
<dbReference type="GO" id="GO:0006751">
    <property type="term" value="P:glutathione catabolic process"/>
    <property type="evidence" value="ECO:0007669"/>
    <property type="project" value="InterPro"/>
</dbReference>
<evidence type="ECO:0000313" key="3">
    <source>
        <dbReference type="EMBL" id="PRZ01536.1"/>
    </source>
</evidence>
<gene>
    <name evidence="3" type="ORF">BCM14_0046</name>
</gene>
<comment type="caution">
    <text evidence="3">The sequence shown here is derived from an EMBL/GenBank/DDBJ whole genome shotgun (WGS) entry which is preliminary data.</text>
</comment>
<keyword evidence="2" id="KW-0456">Lyase</keyword>
<accession>A0A2T0XRK4</accession>
<dbReference type="InterPro" id="IPR006840">
    <property type="entry name" value="ChaC"/>
</dbReference>
<evidence type="ECO:0000313" key="4">
    <source>
        <dbReference type="Proteomes" id="UP000238308"/>
    </source>
</evidence>
<dbReference type="GO" id="GO:0061928">
    <property type="term" value="F:glutathione specific gamma-glutamylcyclotransferase activity"/>
    <property type="evidence" value="ECO:0007669"/>
    <property type="project" value="UniProtKB-EC"/>
</dbReference>
<organism evidence="3 4">
    <name type="scientific">Jezberella montanilacus</name>
    <dbReference type="NCBI Taxonomy" id="323426"/>
    <lineage>
        <taxon>Bacteria</taxon>
        <taxon>Pseudomonadati</taxon>
        <taxon>Pseudomonadota</taxon>
        <taxon>Betaproteobacteria</taxon>
        <taxon>Burkholderiales</taxon>
        <taxon>Alcaligenaceae</taxon>
        <taxon>Jezberella</taxon>
    </lineage>
</organism>
<dbReference type="SUPFAM" id="SSF110857">
    <property type="entry name" value="Gamma-glutamyl cyclotransferase-like"/>
    <property type="match status" value="1"/>
</dbReference>
<protein>
    <recommendedName>
        <fullName evidence="1">glutathione-specific gamma-glutamylcyclotransferase</fullName>
        <ecNumber evidence="1">4.3.2.7</ecNumber>
    </recommendedName>
</protein>
<evidence type="ECO:0000256" key="2">
    <source>
        <dbReference type="ARBA" id="ARBA00023239"/>
    </source>
</evidence>
<dbReference type="InterPro" id="IPR036568">
    <property type="entry name" value="GGCT-like_sf"/>
</dbReference>
<dbReference type="InterPro" id="IPR013024">
    <property type="entry name" value="GGCT-like"/>
</dbReference>
<proteinExistence type="predicted"/>
<dbReference type="GO" id="GO:0005737">
    <property type="term" value="C:cytoplasm"/>
    <property type="evidence" value="ECO:0007669"/>
    <property type="project" value="TreeGrafter"/>
</dbReference>
<dbReference type="EC" id="4.3.2.7" evidence="1"/>
<dbReference type="PANTHER" id="PTHR12192">
    <property type="entry name" value="CATION TRANSPORT PROTEIN CHAC-RELATED"/>
    <property type="match status" value="1"/>
</dbReference>
<dbReference type="CDD" id="cd06661">
    <property type="entry name" value="GGCT_like"/>
    <property type="match status" value="1"/>
</dbReference>
<dbReference type="Proteomes" id="UP000238308">
    <property type="component" value="Unassembled WGS sequence"/>
</dbReference>
<dbReference type="EMBL" id="PVTV01000001">
    <property type="protein sequence ID" value="PRZ01536.1"/>
    <property type="molecule type" value="Genomic_DNA"/>
</dbReference>
<keyword evidence="4" id="KW-1185">Reference proteome</keyword>
<dbReference type="AlphaFoldDB" id="A0A2T0XRK4"/>
<dbReference type="Gene3D" id="3.10.490.10">
    <property type="entry name" value="Gamma-glutamyl cyclotransferase-like"/>
    <property type="match status" value="1"/>
</dbReference>